<dbReference type="SUPFAM" id="SSF56300">
    <property type="entry name" value="Metallo-dependent phosphatases"/>
    <property type="match status" value="1"/>
</dbReference>
<dbReference type="InterPro" id="IPR018391">
    <property type="entry name" value="PQQ_b-propeller_rpt"/>
</dbReference>
<dbReference type="InterPro" id="IPR015943">
    <property type="entry name" value="WD40/YVTN_repeat-like_dom_sf"/>
</dbReference>
<dbReference type="Gene3D" id="3.60.21.10">
    <property type="match status" value="1"/>
</dbReference>
<dbReference type="InterPro" id="IPR002372">
    <property type="entry name" value="PQQ_rpt_dom"/>
</dbReference>
<dbReference type="InterPro" id="IPR006311">
    <property type="entry name" value="TAT_signal"/>
</dbReference>
<proteinExistence type="predicted"/>
<evidence type="ECO:0000259" key="1">
    <source>
        <dbReference type="Pfam" id="PF00149"/>
    </source>
</evidence>
<dbReference type="PANTHER" id="PTHR34512:SF30">
    <property type="entry name" value="OUTER MEMBRANE PROTEIN ASSEMBLY FACTOR BAMB"/>
    <property type="match status" value="1"/>
</dbReference>
<feature type="domain" description="Calcineurin-like phosphoesterase" evidence="1">
    <location>
        <begin position="51"/>
        <end position="229"/>
    </location>
</feature>
<dbReference type="PANTHER" id="PTHR34512">
    <property type="entry name" value="CELL SURFACE PROTEIN"/>
    <property type="match status" value="1"/>
</dbReference>
<reference evidence="3 4" key="1">
    <citation type="submission" date="2019-12" db="EMBL/GenBank/DDBJ databases">
        <title>Auraticoccus cholistani sp. nov., an actinomycete isolated from soil of Cholistan desert.</title>
        <authorList>
            <person name="Cheema M.T."/>
        </authorList>
    </citation>
    <scope>NUCLEOTIDE SEQUENCE [LARGE SCALE GENOMIC DNA]</scope>
    <source>
        <strain evidence="3 4">F435</strain>
    </source>
</reference>
<dbReference type="Pfam" id="PF13360">
    <property type="entry name" value="PQQ_2"/>
    <property type="match status" value="2"/>
</dbReference>
<accession>A0A6A9URQ8</accession>
<gene>
    <name evidence="3" type="ORF">GC722_04325</name>
</gene>
<sequence length="735" mass="77041">MTHPTSAPAGSALLRRRSLLQLAGAGGLAALAGGGLWPTTAAAEGEAAGPLRFAVVTDTHADVDVPTNLANLRRVFTAVEADAPAFVLNCGDITEYGAVDEYAAYRATVPDSLWPLLKHVPGNHESRWDPTAGQAYRAVFGDPTFSFDAAGLHVVGLDATQVLQEPGLFGPELLEWLVDDLRTAGRTPSVLFLHYPLGGRNAYVNDTEALWSAIEPFDVRGVFAGHIHREEVSRINGLTQVTGLPTKGNPFYYRVERVAGERGSVLEVTHVTVPADPAAPVQTRPFTTIPLAAPPAGLGPLQPRVRSTGERFSLTVPALRGVAEVSAKVYPQGVFGGTDSTVPTPLTRRGRGMFTGELDAAALPAGTHRVQVRATAADGRGWEAVVPVEHGRPGGALPVRWTHRVGGRVQGALAEHEGLVVVASTSGTVQALRPDGRRPGRVWERRLGPVHRGPAFSADAASVLVPAADSALHALDAATGESRWRADLGVPVLSAPLVTAVDGEETVLVTAGDTLWALDAGGRTRWRAEVPVMSAGRVACDGERVVLGAGDGRAYGLDARTGERLWGFSTNTRTTAYSRLIYGPWDATVALLPGGAALVATVSNAHALDPATGAQRWSRAGSYVYTPALTVAGERVLLVDERGVAALVDPADGGTLWTVPTAPRSLNAGPVLSDDAATAWLVGTAGLLVEIDLAAGVVRRRRQLFTANTFSTPVRVGELLLVGDQAGDLHAVDLS</sequence>
<feature type="domain" description="Pyrrolo-quinoline quinone repeat" evidence="2">
    <location>
        <begin position="441"/>
        <end position="579"/>
    </location>
</feature>
<evidence type="ECO:0000313" key="3">
    <source>
        <dbReference type="EMBL" id="MVA75258.1"/>
    </source>
</evidence>
<dbReference type="InterPro" id="IPR004843">
    <property type="entry name" value="Calcineurin-like_PHP"/>
</dbReference>
<protein>
    <submittedName>
        <fullName evidence="3">PQQ-binding-like beta-propeller repeat protein</fullName>
    </submittedName>
</protein>
<dbReference type="SUPFAM" id="SSF50998">
    <property type="entry name" value="Quinoprotein alcohol dehydrogenase-like"/>
    <property type="match status" value="2"/>
</dbReference>
<evidence type="ECO:0000259" key="2">
    <source>
        <dbReference type="Pfam" id="PF13360"/>
    </source>
</evidence>
<comment type="caution">
    <text evidence="3">The sequence shown here is derived from an EMBL/GenBank/DDBJ whole genome shotgun (WGS) entry which is preliminary data.</text>
</comment>
<organism evidence="3 4">
    <name type="scientific">Auraticoccus cholistanensis</name>
    <dbReference type="NCBI Taxonomy" id="2656650"/>
    <lineage>
        <taxon>Bacteria</taxon>
        <taxon>Bacillati</taxon>
        <taxon>Actinomycetota</taxon>
        <taxon>Actinomycetes</taxon>
        <taxon>Propionibacteriales</taxon>
        <taxon>Propionibacteriaceae</taxon>
        <taxon>Auraticoccus</taxon>
    </lineage>
</organism>
<dbReference type="SMART" id="SM00564">
    <property type="entry name" value="PQQ"/>
    <property type="match status" value="5"/>
</dbReference>
<dbReference type="Gene3D" id="2.130.10.10">
    <property type="entry name" value="YVTN repeat-like/Quinoprotein amine dehydrogenase"/>
    <property type="match status" value="1"/>
</dbReference>
<name>A0A6A9URQ8_9ACTN</name>
<dbReference type="PROSITE" id="PS51318">
    <property type="entry name" value="TAT"/>
    <property type="match status" value="1"/>
</dbReference>
<dbReference type="EMBL" id="WPCU01000004">
    <property type="protein sequence ID" value="MVA75258.1"/>
    <property type="molecule type" value="Genomic_DNA"/>
</dbReference>
<dbReference type="AlphaFoldDB" id="A0A6A9URQ8"/>
<dbReference type="InterPro" id="IPR029052">
    <property type="entry name" value="Metallo-depent_PP-like"/>
</dbReference>
<evidence type="ECO:0000313" key="4">
    <source>
        <dbReference type="Proteomes" id="UP000435304"/>
    </source>
</evidence>
<keyword evidence="4" id="KW-1185">Reference proteome</keyword>
<feature type="domain" description="Pyrrolo-quinoline quinone repeat" evidence="2">
    <location>
        <begin position="584"/>
        <end position="732"/>
    </location>
</feature>
<dbReference type="GO" id="GO:0016787">
    <property type="term" value="F:hydrolase activity"/>
    <property type="evidence" value="ECO:0007669"/>
    <property type="project" value="InterPro"/>
</dbReference>
<dbReference type="Pfam" id="PF00149">
    <property type="entry name" value="Metallophos"/>
    <property type="match status" value="1"/>
</dbReference>
<dbReference type="InterPro" id="IPR011047">
    <property type="entry name" value="Quinoprotein_ADH-like_sf"/>
</dbReference>
<dbReference type="Proteomes" id="UP000435304">
    <property type="component" value="Unassembled WGS sequence"/>
</dbReference>
<dbReference type="RefSeq" id="WP_156608248.1">
    <property type="nucleotide sequence ID" value="NZ_WPCU01000004.1"/>
</dbReference>